<dbReference type="AlphaFoldDB" id="A0A5N6C051"/>
<comment type="caution">
    <text evidence="3">The sequence shown here is derived from an EMBL/GenBank/DDBJ whole genome shotgun (WGS) entry which is preliminary data.</text>
</comment>
<organism evidence="3 4">
    <name type="scientific">Microbispora catharanthi</name>
    <dbReference type="NCBI Taxonomy" id="1712871"/>
    <lineage>
        <taxon>Bacteria</taxon>
        <taxon>Bacillati</taxon>
        <taxon>Actinomycetota</taxon>
        <taxon>Actinomycetes</taxon>
        <taxon>Streptosporangiales</taxon>
        <taxon>Streptosporangiaceae</taxon>
        <taxon>Microbispora</taxon>
    </lineage>
</organism>
<dbReference type="RefSeq" id="WP_139573745.1">
    <property type="nucleotide sequence ID" value="NZ_VDMA02000004.1"/>
</dbReference>
<keyword evidence="2" id="KW-0472">Membrane</keyword>
<proteinExistence type="predicted"/>
<feature type="region of interest" description="Disordered" evidence="1">
    <location>
        <begin position="168"/>
        <end position="197"/>
    </location>
</feature>
<evidence type="ECO:0000256" key="1">
    <source>
        <dbReference type="SAM" id="MobiDB-lite"/>
    </source>
</evidence>
<keyword evidence="2" id="KW-1133">Transmembrane helix</keyword>
<dbReference type="EMBL" id="VDMA02000004">
    <property type="protein sequence ID" value="KAB8185813.1"/>
    <property type="molecule type" value="Genomic_DNA"/>
</dbReference>
<name>A0A5N6C051_9ACTN</name>
<feature type="transmembrane region" description="Helical" evidence="2">
    <location>
        <begin position="33"/>
        <end position="50"/>
    </location>
</feature>
<evidence type="ECO:0000256" key="2">
    <source>
        <dbReference type="SAM" id="Phobius"/>
    </source>
</evidence>
<evidence type="ECO:0000313" key="4">
    <source>
        <dbReference type="Proteomes" id="UP000313066"/>
    </source>
</evidence>
<keyword evidence="2" id="KW-0812">Transmembrane</keyword>
<protein>
    <submittedName>
        <fullName evidence="3">Uncharacterized protein</fullName>
    </submittedName>
</protein>
<evidence type="ECO:0000313" key="3">
    <source>
        <dbReference type="EMBL" id="KAB8185813.1"/>
    </source>
</evidence>
<dbReference type="Proteomes" id="UP000313066">
    <property type="component" value="Unassembled WGS sequence"/>
</dbReference>
<accession>A0A5N6C051</accession>
<sequence length="478" mass="53625">MEARRVDDVRVSPAVIAAAVPSATPERLLWRRTRFGLGILGISAILIWWAKTTIGANWPLLALPLIFLAAVKFSDGMELLQRDAEQSGLAFKRPDTLFARPQGNSRRVAISDLRVGDWVCPESEYLKHTRRIRERREYLESDYKRRLEEHAARERDEEARFNRELQEWNRQQSAGDGRHPGPAPQRRLFDPPYTPDLPELPEPDTFPILVLHTKGKEDAVDIWCMGRDVFTLHPDDFALRIDPDSRITAPKEATEYADAISDLLLLAPTTWSKESALTKTLRQRSHSDKNIEHAIRACIASGFLLHGRKTGRRRLDTLPRVRSLLRVSHTTKRERQIRLSPLGEAWARTHLYPMYPEAIPPSRDTMTYNFMIFNAPVSGSNIGGVGNTINNGQSVSLADLAAATVALLDAERHRFSEATDPKALIDALEELRSAINESQVPESRVKKALGVVVSVAGNLSMGVAGNFIFEAIKATLSN</sequence>
<reference evidence="3 4" key="1">
    <citation type="submission" date="2019-10" db="EMBL/GenBank/DDBJ databases">
        <title>Nonomuraea sp. nov., isolated from Phyllanthus amarus.</title>
        <authorList>
            <person name="Klykleung N."/>
            <person name="Tanasupawat S."/>
        </authorList>
    </citation>
    <scope>NUCLEOTIDE SEQUENCE [LARGE SCALE GENOMIC DNA]</scope>
    <source>
        <strain evidence="3 4">CR1-09</strain>
    </source>
</reference>
<keyword evidence="4" id="KW-1185">Reference proteome</keyword>
<gene>
    <name evidence="3" type="ORF">FH610_008490</name>
</gene>